<dbReference type="eggNOG" id="COG5340">
    <property type="taxonomic scope" value="Bacteria"/>
</dbReference>
<dbReference type="EMBL" id="JGZU01000005">
    <property type="protein sequence ID" value="KFJ07145.1"/>
    <property type="molecule type" value="Genomic_DNA"/>
</dbReference>
<proteinExistence type="predicted"/>
<name>A0A087EH94_9BIFI</name>
<feature type="transmembrane region" description="Helical" evidence="1">
    <location>
        <begin position="6"/>
        <end position="23"/>
    </location>
</feature>
<dbReference type="AlphaFoldDB" id="A0A087EH94"/>
<dbReference type="Proteomes" id="UP000029080">
    <property type="component" value="Unassembled WGS sequence"/>
</dbReference>
<dbReference type="STRING" id="356829.BITS_1577"/>
<keyword evidence="3" id="KW-1185">Reference proteome</keyword>
<keyword evidence="1" id="KW-0812">Transmembrane</keyword>
<reference evidence="2 3" key="1">
    <citation type="submission" date="2014-03" db="EMBL/GenBank/DDBJ databases">
        <title>Genomics of Bifidobacteria.</title>
        <authorList>
            <person name="Ventura M."/>
            <person name="Milani C."/>
            <person name="Lugli G.A."/>
        </authorList>
    </citation>
    <scope>NUCLEOTIDE SEQUENCE [LARGE SCALE GENOMIC DNA]</scope>
    <source>
        <strain evidence="2 3">JCM 13495</strain>
    </source>
</reference>
<organism evidence="2 3">
    <name type="scientific">Bifidobacterium tsurumiense</name>
    <dbReference type="NCBI Taxonomy" id="356829"/>
    <lineage>
        <taxon>Bacteria</taxon>
        <taxon>Bacillati</taxon>
        <taxon>Actinomycetota</taxon>
        <taxon>Actinomycetes</taxon>
        <taxon>Bifidobacteriales</taxon>
        <taxon>Bifidobacteriaceae</taxon>
        <taxon>Bifidobacterium</taxon>
    </lineage>
</organism>
<evidence type="ECO:0008006" key="4">
    <source>
        <dbReference type="Google" id="ProtNLM"/>
    </source>
</evidence>
<protein>
    <recommendedName>
        <fullName evidence="4">Type IV toxin-antitoxin system AbiEi family antitoxin domain-containing protein</fullName>
    </recommendedName>
</protein>
<evidence type="ECO:0000256" key="1">
    <source>
        <dbReference type="SAM" id="Phobius"/>
    </source>
</evidence>
<evidence type="ECO:0000313" key="3">
    <source>
        <dbReference type="Proteomes" id="UP000029080"/>
    </source>
</evidence>
<dbReference type="NCBIfam" id="NF047376">
    <property type="entry name" value="TAA_AbiEi"/>
    <property type="match status" value="1"/>
</dbReference>
<keyword evidence="1" id="KW-1133">Transmembrane helix</keyword>
<gene>
    <name evidence="2" type="ORF">BITS_1577</name>
</gene>
<dbReference type="InterPro" id="IPR059220">
    <property type="entry name" value="AbiEi"/>
</dbReference>
<evidence type="ECO:0000313" key="2">
    <source>
        <dbReference type="EMBL" id="KFJ07145.1"/>
    </source>
</evidence>
<keyword evidence="1" id="KW-0472">Membrane</keyword>
<comment type="caution">
    <text evidence="2">The sequence shown here is derived from an EMBL/GenBank/DDBJ whole genome shotgun (WGS) entry which is preliminary data.</text>
</comment>
<accession>A0A087EH94</accession>
<sequence length="202" mass="22615">MKRMSLVYVNTYLYGCFCILVFMRRDEALRRLANADASGLYVYRKQDLSIVLGESGRALDRTVCSLAAGGVLERATHGVYVFPLSRHVGAGTLDDIVRCLRPGRVTWESCESALSQWGVISQIPVGRTTYMTTGREGEFHTRFGVIDLTHSKLAPSRIIGNLVYRGGRLPIATKRFAYDNLRSTGRNAGLIDMDELEDDDEW</sequence>